<name>A0AC34QTQ8_9BILA</name>
<accession>A0AC34QTQ8</accession>
<evidence type="ECO:0000313" key="1">
    <source>
        <dbReference type="Proteomes" id="UP000887576"/>
    </source>
</evidence>
<sequence length="85" mass="9742">MPTILIMNKLFCVTVIAVLLIIICSVSANPRRELEDLFYESDAIPKYQFHDDGTSKRYVKAFAEKPNSNGNAMNMMRALIALRRY</sequence>
<dbReference type="WBParaSite" id="JU765_v2.g19348.t1">
    <property type="protein sequence ID" value="JU765_v2.g19348.t1"/>
    <property type="gene ID" value="JU765_v2.g19348"/>
</dbReference>
<evidence type="ECO:0000313" key="2">
    <source>
        <dbReference type="WBParaSite" id="JU765_v2.g19348.t1"/>
    </source>
</evidence>
<reference evidence="2" key="1">
    <citation type="submission" date="2022-11" db="UniProtKB">
        <authorList>
            <consortium name="WormBaseParasite"/>
        </authorList>
    </citation>
    <scope>IDENTIFICATION</scope>
</reference>
<proteinExistence type="predicted"/>
<protein>
    <submittedName>
        <fullName evidence="2">Uncharacterized protein</fullName>
    </submittedName>
</protein>
<dbReference type="Proteomes" id="UP000887576">
    <property type="component" value="Unplaced"/>
</dbReference>
<organism evidence="1 2">
    <name type="scientific">Panagrolaimus sp. JU765</name>
    <dbReference type="NCBI Taxonomy" id="591449"/>
    <lineage>
        <taxon>Eukaryota</taxon>
        <taxon>Metazoa</taxon>
        <taxon>Ecdysozoa</taxon>
        <taxon>Nematoda</taxon>
        <taxon>Chromadorea</taxon>
        <taxon>Rhabditida</taxon>
        <taxon>Tylenchina</taxon>
        <taxon>Panagrolaimomorpha</taxon>
        <taxon>Panagrolaimoidea</taxon>
        <taxon>Panagrolaimidae</taxon>
        <taxon>Panagrolaimus</taxon>
    </lineage>
</organism>